<dbReference type="Proteomes" id="UP000002051">
    <property type="component" value="Chromosome 3"/>
</dbReference>
<organism evidence="1 3">
    <name type="scientific">Medicago truncatula</name>
    <name type="common">Barrel medic</name>
    <name type="synonym">Medicago tribuloides</name>
    <dbReference type="NCBI Taxonomy" id="3880"/>
    <lineage>
        <taxon>Eukaryota</taxon>
        <taxon>Viridiplantae</taxon>
        <taxon>Streptophyta</taxon>
        <taxon>Embryophyta</taxon>
        <taxon>Tracheophyta</taxon>
        <taxon>Spermatophyta</taxon>
        <taxon>Magnoliopsida</taxon>
        <taxon>eudicotyledons</taxon>
        <taxon>Gunneridae</taxon>
        <taxon>Pentapetalae</taxon>
        <taxon>rosids</taxon>
        <taxon>fabids</taxon>
        <taxon>Fabales</taxon>
        <taxon>Fabaceae</taxon>
        <taxon>Papilionoideae</taxon>
        <taxon>50 kb inversion clade</taxon>
        <taxon>NPAAA clade</taxon>
        <taxon>Hologalegina</taxon>
        <taxon>IRL clade</taxon>
        <taxon>Trifolieae</taxon>
        <taxon>Medicago</taxon>
    </lineage>
</organism>
<protein>
    <recommendedName>
        <fullName evidence="4">RNase H type-1 domain-containing protein</fullName>
    </recommendedName>
</protein>
<dbReference type="PaxDb" id="3880-AES72451"/>
<reference evidence="1 3" key="1">
    <citation type="journal article" date="2011" name="Nature">
        <title>The Medicago genome provides insight into the evolution of rhizobial symbioses.</title>
        <authorList>
            <person name="Young N.D."/>
            <person name="Debelle F."/>
            <person name="Oldroyd G.E."/>
            <person name="Geurts R."/>
            <person name="Cannon S.B."/>
            <person name="Udvardi M.K."/>
            <person name="Benedito V.A."/>
            <person name="Mayer K.F."/>
            <person name="Gouzy J."/>
            <person name="Schoof H."/>
            <person name="Van de Peer Y."/>
            <person name="Proost S."/>
            <person name="Cook D.R."/>
            <person name="Meyers B.C."/>
            <person name="Spannagl M."/>
            <person name="Cheung F."/>
            <person name="De Mita S."/>
            <person name="Krishnakumar V."/>
            <person name="Gundlach H."/>
            <person name="Zhou S."/>
            <person name="Mudge J."/>
            <person name="Bharti A.K."/>
            <person name="Murray J.D."/>
            <person name="Naoumkina M.A."/>
            <person name="Rosen B."/>
            <person name="Silverstein K.A."/>
            <person name="Tang H."/>
            <person name="Rombauts S."/>
            <person name="Zhao P.X."/>
            <person name="Zhou P."/>
            <person name="Barbe V."/>
            <person name="Bardou P."/>
            <person name="Bechner M."/>
            <person name="Bellec A."/>
            <person name="Berger A."/>
            <person name="Berges H."/>
            <person name="Bidwell S."/>
            <person name="Bisseling T."/>
            <person name="Choisne N."/>
            <person name="Couloux A."/>
            <person name="Denny R."/>
            <person name="Deshpande S."/>
            <person name="Dai X."/>
            <person name="Doyle J.J."/>
            <person name="Dudez A.M."/>
            <person name="Farmer A.D."/>
            <person name="Fouteau S."/>
            <person name="Franken C."/>
            <person name="Gibelin C."/>
            <person name="Gish J."/>
            <person name="Goldstein S."/>
            <person name="Gonzalez A.J."/>
            <person name="Green P.J."/>
            <person name="Hallab A."/>
            <person name="Hartog M."/>
            <person name="Hua A."/>
            <person name="Humphray S.J."/>
            <person name="Jeong D.H."/>
            <person name="Jing Y."/>
            <person name="Jocker A."/>
            <person name="Kenton S.M."/>
            <person name="Kim D.J."/>
            <person name="Klee K."/>
            <person name="Lai H."/>
            <person name="Lang C."/>
            <person name="Lin S."/>
            <person name="Macmil S.L."/>
            <person name="Magdelenat G."/>
            <person name="Matthews L."/>
            <person name="McCorrison J."/>
            <person name="Monaghan E.L."/>
            <person name="Mun J.H."/>
            <person name="Najar F.Z."/>
            <person name="Nicholson C."/>
            <person name="Noirot C."/>
            <person name="O'Bleness M."/>
            <person name="Paule C.R."/>
            <person name="Poulain J."/>
            <person name="Prion F."/>
            <person name="Qin B."/>
            <person name="Qu C."/>
            <person name="Retzel E.F."/>
            <person name="Riddle C."/>
            <person name="Sallet E."/>
            <person name="Samain S."/>
            <person name="Samson N."/>
            <person name="Sanders I."/>
            <person name="Saurat O."/>
            <person name="Scarpelli C."/>
            <person name="Schiex T."/>
            <person name="Segurens B."/>
            <person name="Severin A.J."/>
            <person name="Sherrier D.J."/>
            <person name="Shi R."/>
            <person name="Sims S."/>
            <person name="Singer S.R."/>
            <person name="Sinharoy S."/>
            <person name="Sterck L."/>
            <person name="Viollet A."/>
            <person name="Wang B.B."/>
            <person name="Wang K."/>
            <person name="Wang M."/>
            <person name="Wang X."/>
            <person name="Warfsmann J."/>
            <person name="Weissenbach J."/>
            <person name="White D.D."/>
            <person name="White J.D."/>
            <person name="Wiley G.B."/>
            <person name="Wincker P."/>
            <person name="Xing Y."/>
            <person name="Yang L."/>
            <person name="Yao Z."/>
            <person name="Ying F."/>
            <person name="Zhai J."/>
            <person name="Zhou L."/>
            <person name="Zuber A."/>
            <person name="Denarie J."/>
            <person name="Dixon R.A."/>
            <person name="May G.D."/>
            <person name="Schwartz D.C."/>
            <person name="Rogers J."/>
            <person name="Quetier F."/>
            <person name="Town C.D."/>
            <person name="Roe B.A."/>
        </authorList>
    </citation>
    <scope>NUCLEOTIDE SEQUENCE [LARGE SCALE GENOMIC DNA]</scope>
    <source>
        <strain evidence="1">A17</strain>
        <strain evidence="2 3">cv. Jemalong A17</strain>
    </source>
</reference>
<evidence type="ECO:0000313" key="1">
    <source>
        <dbReference type="EMBL" id="AES72451.1"/>
    </source>
</evidence>
<evidence type="ECO:0000313" key="3">
    <source>
        <dbReference type="Proteomes" id="UP000002051"/>
    </source>
</evidence>
<name>G7J6R9_MEDTR</name>
<proteinExistence type="predicted"/>
<dbReference type="HOGENOM" id="CLU_2430404_0_0_1"/>
<evidence type="ECO:0000313" key="2">
    <source>
        <dbReference type="EnsemblPlants" id="AES72451"/>
    </source>
</evidence>
<gene>
    <name evidence="1" type="ordered locus">MTR_3g090920</name>
</gene>
<reference evidence="2" key="3">
    <citation type="submission" date="2015-04" db="UniProtKB">
        <authorList>
            <consortium name="EnsemblPlants"/>
        </authorList>
    </citation>
    <scope>IDENTIFICATION</scope>
    <source>
        <strain evidence="2">cv. Jemalong A17</strain>
    </source>
</reference>
<dbReference type="EMBL" id="CM001219">
    <property type="protein sequence ID" value="AES72451.1"/>
    <property type="molecule type" value="Genomic_DNA"/>
</dbReference>
<reference evidence="1 3" key="2">
    <citation type="journal article" date="2014" name="BMC Genomics">
        <title>An improved genome release (version Mt4.0) for the model legume Medicago truncatula.</title>
        <authorList>
            <person name="Tang H."/>
            <person name="Krishnakumar V."/>
            <person name="Bidwell S."/>
            <person name="Rosen B."/>
            <person name="Chan A."/>
            <person name="Zhou S."/>
            <person name="Gentzbittel L."/>
            <person name="Childs K.L."/>
            <person name="Yandell M."/>
            <person name="Gundlach H."/>
            <person name="Mayer K.F."/>
            <person name="Schwartz D.C."/>
            <person name="Town C.D."/>
        </authorList>
    </citation>
    <scope>GENOME REANNOTATION</scope>
    <source>
        <strain evidence="2 3">cv. Jemalong A17</strain>
    </source>
</reference>
<dbReference type="AlphaFoldDB" id="G7J6R9"/>
<dbReference type="EnsemblPlants" id="AES72451">
    <property type="protein sequence ID" value="AES72451"/>
    <property type="gene ID" value="MTR_3g090920"/>
</dbReference>
<sequence>MFMGAKTIWLQPIMSIDKGEALELLAAMKWVRELEFKKIIVYDAELGSILARCRVNLSDIRNNSYVDFSKRDANMIAHNLAKATIYNDNSHLYFDIYDCIIPLNFNEMN</sequence>
<accession>G7J6R9</accession>
<evidence type="ECO:0008006" key="4">
    <source>
        <dbReference type="Google" id="ProtNLM"/>
    </source>
</evidence>
<keyword evidence="3" id="KW-1185">Reference proteome</keyword>